<dbReference type="EMBL" id="CP000781">
    <property type="protein sequence ID" value="ABS65724.1"/>
    <property type="molecule type" value="Genomic_DNA"/>
</dbReference>
<dbReference type="eggNOG" id="COG3197">
    <property type="taxonomic scope" value="Bacteria"/>
</dbReference>
<dbReference type="NCBIfam" id="TIGR00847">
    <property type="entry name" value="ccoS"/>
    <property type="match status" value="1"/>
</dbReference>
<dbReference type="Proteomes" id="UP000002417">
    <property type="component" value="Chromosome"/>
</dbReference>
<dbReference type="OrthoDB" id="9802763at2"/>
<gene>
    <name evidence="3" type="ordered locus">Xaut_0466</name>
</gene>
<dbReference type="KEGG" id="xau:Xaut_0466"/>
<feature type="transmembrane region" description="Helical" evidence="2">
    <location>
        <begin position="6"/>
        <end position="26"/>
    </location>
</feature>
<proteinExistence type="predicted"/>
<dbReference type="InterPro" id="IPR004714">
    <property type="entry name" value="Cyt_oxidase_maturation_cbb3"/>
</dbReference>
<protein>
    <submittedName>
        <fullName evidence="3">Cytochrome oxidase maturation protein, cbb3-type</fullName>
    </submittedName>
</protein>
<dbReference type="STRING" id="78245.Xaut_0466"/>
<accession>A7ICI1</accession>
<keyword evidence="4" id="KW-1185">Reference proteome</keyword>
<sequence length="69" mass="7246">MNVLVYLLPLALLLGLTGLFAFLWSLKSGQYDDLDGAAVRVLSDDDLPGSGSAERNSPASKPRNGGSKP</sequence>
<organism evidence="3 4">
    <name type="scientific">Xanthobacter autotrophicus (strain ATCC BAA-1158 / Py2)</name>
    <dbReference type="NCBI Taxonomy" id="78245"/>
    <lineage>
        <taxon>Bacteria</taxon>
        <taxon>Pseudomonadati</taxon>
        <taxon>Pseudomonadota</taxon>
        <taxon>Alphaproteobacteria</taxon>
        <taxon>Hyphomicrobiales</taxon>
        <taxon>Xanthobacteraceae</taxon>
        <taxon>Xanthobacter</taxon>
    </lineage>
</organism>
<name>A7ICI1_XANP2</name>
<keyword evidence="2" id="KW-0472">Membrane</keyword>
<evidence type="ECO:0000313" key="3">
    <source>
        <dbReference type="EMBL" id="ABS65724.1"/>
    </source>
</evidence>
<dbReference type="Pfam" id="PF03597">
    <property type="entry name" value="FixS"/>
    <property type="match status" value="1"/>
</dbReference>
<evidence type="ECO:0000256" key="1">
    <source>
        <dbReference type="SAM" id="MobiDB-lite"/>
    </source>
</evidence>
<dbReference type="HOGENOM" id="CLU_176840_1_1_5"/>
<evidence type="ECO:0000313" key="4">
    <source>
        <dbReference type="Proteomes" id="UP000002417"/>
    </source>
</evidence>
<dbReference type="PANTHER" id="PTHR41532:SF1">
    <property type="entry name" value="FIXS PROTEIN"/>
    <property type="match status" value="1"/>
</dbReference>
<keyword evidence="2" id="KW-1133">Transmembrane helix</keyword>
<dbReference type="AlphaFoldDB" id="A7ICI1"/>
<keyword evidence="2" id="KW-0812">Transmembrane</keyword>
<dbReference type="PANTHER" id="PTHR41532">
    <property type="entry name" value="FIXS PROTEIN"/>
    <property type="match status" value="1"/>
</dbReference>
<feature type="region of interest" description="Disordered" evidence="1">
    <location>
        <begin position="45"/>
        <end position="69"/>
    </location>
</feature>
<reference evidence="3 4" key="1">
    <citation type="submission" date="2007-07" db="EMBL/GenBank/DDBJ databases">
        <title>Complete sequence of chromosome of Xanthobacter autotrophicus Py2.</title>
        <authorList>
            <consortium name="US DOE Joint Genome Institute"/>
            <person name="Copeland A."/>
            <person name="Lucas S."/>
            <person name="Lapidus A."/>
            <person name="Barry K."/>
            <person name="Glavina del Rio T."/>
            <person name="Hammon N."/>
            <person name="Israni S."/>
            <person name="Dalin E."/>
            <person name="Tice H."/>
            <person name="Pitluck S."/>
            <person name="Sims D."/>
            <person name="Brettin T."/>
            <person name="Bruce D."/>
            <person name="Detter J.C."/>
            <person name="Han C."/>
            <person name="Tapia R."/>
            <person name="Brainard J."/>
            <person name="Schmutz J."/>
            <person name="Larimer F."/>
            <person name="Land M."/>
            <person name="Hauser L."/>
            <person name="Kyrpides N."/>
            <person name="Kim E."/>
            <person name="Ensigns S.A."/>
            <person name="Richardson P."/>
        </authorList>
    </citation>
    <scope>NUCLEOTIDE SEQUENCE [LARGE SCALE GENOMIC DNA]</scope>
    <source>
        <strain evidence="4">ATCC BAA-1158 / Py2</strain>
    </source>
</reference>
<evidence type="ECO:0000256" key="2">
    <source>
        <dbReference type="SAM" id="Phobius"/>
    </source>
</evidence>